<keyword evidence="2 5" id="KW-0812">Transmembrane</keyword>
<keyword evidence="9" id="KW-1185">Reference proteome</keyword>
<evidence type="ECO:0000256" key="6">
    <source>
        <dbReference type="SAM" id="Phobius"/>
    </source>
</evidence>
<name>A0A9X2GDY8_9ACTN</name>
<feature type="transmembrane region" description="Helical" evidence="6">
    <location>
        <begin position="226"/>
        <end position="245"/>
    </location>
</feature>
<accession>A0A9X2GDY8</accession>
<dbReference type="PRINTS" id="PR01434">
    <property type="entry name" value="NADHDHGNASE5"/>
</dbReference>
<dbReference type="GO" id="GO:0016020">
    <property type="term" value="C:membrane"/>
    <property type="evidence" value="ECO:0007669"/>
    <property type="project" value="UniProtKB-SubCell"/>
</dbReference>
<feature type="transmembrane region" description="Helical" evidence="6">
    <location>
        <begin position="462"/>
        <end position="482"/>
    </location>
</feature>
<dbReference type="PANTHER" id="PTHR42829">
    <property type="entry name" value="NADH-UBIQUINONE OXIDOREDUCTASE CHAIN 5"/>
    <property type="match status" value="1"/>
</dbReference>
<feature type="domain" description="NADH:quinone oxidoreductase/Mrp antiporter transmembrane" evidence="7">
    <location>
        <begin position="115"/>
        <end position="389"/>
    </location>
</feature>
<dbReference type="EMBL" id="JAMZEB010000002">
    <property type="protein sequence ID" value="MCP2355902.1"/>
    <property type="molecule type" value="Genomic_DNA"/>
</dbReference>
<feature type="transmembrane region" description="Helical" evidence="6">
    <location>
        <begin position="189"/>
        <end position="214"/>
    </location>
</feature>
<dbReference type="InterPro" id="IPR003945">
    <property type="entry name" value="NU5C-like"/>
</dbReference>
<feature type="transmembrane region" description="Helical" evidence="6">
    <location>
        <begin position="29"/>
        <end position="47"/>
    </location>
</feature>
<dbReference type="Proteomes" id="UP001139648">
    <property type="component" value="Unassembled WGS sequence"/>
</dbReference>
<evidence type="ECO:0000259" key="7">
    <source>
        <dbReference type="Pfam" id="PF00361"/>
    </source>
</evidence>
<feature type="transmembrane region" description="Helical" evidence="6">
    <location>
        <begin position="282"/>
        <end position="304"/>
    </location>
</feature>
<dbReference type="GO" id="GO:0012505">
    <property type="term" value="C:endomembrane system"/>
    <property type="evidence" value="ECO:0007669"/>
    <property type="project" value="UniProtKB-SubCell"/>
</dbReference>
<organism evidence="8 9">
    <name type="scientific">Nonomuraea thailandensis</name>
    <dbReference type="NCBI Taxonomy" id="1188745"/>
    <lineage>
        <taxon>Bacteria</taxon>
        <taxon>Bacillati</taxon>
        <taxon>Actinomycetota</taxon>
        <taxon>Actinomycetes</taxon>
        <taxon>Streptosporangiales</taxon>
        <taxon>Streptosporangiaceae</taxon>
        <taxon>Nonomuraea</taxon>
    </lineage>
</organism>
<feature type="transmembrane region" description="Helical" evidence="6">
    <location>
        <begin position="98"/>
        <end position="116"/>
    </location>
</feature>
<feature type="transmembrane region" description="Helical" evidence="6">
    <location>
        <begin position="310"/>
        <end position="333"/>
    </location>
</feature>
<dbReference type="InterPro" id="IPR001750">
    <property type="entry name" value="ND/Mrp_TM"/>
</dbReference>
<evidence type="ECO:0000256" key="4">
    <source>
        <dbReference type="ARBA" id="ARBA00023136"/>
    </source>
</evidence>
<dbReference type="Pfam" id="PF00361">
    <property type="entry name" value="Proton_antipo_M"/>
    <property type="match status" value="1"/>
</dbReference>
<feature type="transmembrane region" description="Helical" evidence="6">
    <location>
        <begin position="257"/>
        <end position="275"/>
    </location>
</feature>
<feature type="transmembrane region" description="Helical" evidence="6">
    <location>
        <begin position="122"/>
        <end position="140"/>
    </location>
</feature>
<sequence length="603" mass="61259">MSLLALLLPGLPIVAGGALLLLRRAARVVALLVALVTVIQAVLAAGVRPAVTFEMFAGFEAGLAVDGLSAVMVVTVAVIALAVLVFAAGEIHESQGRFFGLMLLFVGAMLVTVTAADLVLLLMAWEVMGAMSYALIGFWWREPGRVRSATIAFVTTRAGDLGLYLAAGCAIAGAHALTLASLGTTSTPWLHLVAAGLVAAALGKSAQLPFSFWLSRAMAGPSPVSALLHSATMVAAGAYLLLRTAPVLAATGWAGPLVAWAGALTALLLGAVAFAQHDLKQLLAASTCAQIGFMVLAAGVSAVAGGTAQLIAHAAVKSLLFLGAGAWLTSLGTQRLPELRGAARRYPLVGVTFGTGALALAGLPPLSLWVTKDAVLAAVDDPALSLVSLAAGVLSAAYAAKAVIAVWLPGPEHREVARLGLLERLPLPPLALLASVLGIIGLPAVFEAWSRLLGAPGPAPEAGELAVSGLLATAVVLLAGWVRPRRPEASGGGGLLTGWLRLEPLAVAMLWQPLMTAARALARFDDSVVDGAVRAVSRAAMATARIARSPFESGVDGVIRGAAAGAGRLGALARKPQTGQVHTYLAQATVAAVILAIVIVLVR</sequence>
<dbReference type="RefSeq" id="WP_253742596.1">
    <property type="nucleotide sequence ID" value="NZ_BAABKA010000001.1"/>
</dbReference>
<dbReference type="GO" id="GO:0042773">
    <property type="term" value="P:ATP synthesis coupled electron transport"/>
    <property type="evidence" value="ECO:0007669"/>
    <property type="project" value="InterPro"/>
</dbReference>
<comment type="subcellular location">
    <subcellularLocation>
        <location evidence="1">Endomembrane system</location>
        <topology evidence="1">Multi-pass membrane protein</topology>
    </subcellularLocation>
    <subcellularLocation>
        <location evidence="5">Membrane</location>
        <topology evidence="5">Multi-pass membrane protein</topology>
    </subcellularLocation>
</comment>
<proteinExistence type="predicted"/>
<feature type="transmembrane region" description="Helical" evidence="6">
    <location>
        <begin position="429"/>
        <end position="450"/>
    </location>
</feature>
<feature type="transmembrane region" description="Helical" evidence="6">
    <location>
        <begin position="67"/>
        <end position="86"/>
    </location>
</feature>
<gene>
    <name evidence="8" type="ORF">HD597_002922</name>
</gene>
<dbReference type="GO" id="GO:0003954">
    <property type="term" value="F:NADH dehydrogenase activity"/>
    <property type="evidence" value="ECO:0007669"/>
    <property type="project" value="TreeGrafter"/>
</dbReference>
<dbReference type="AlphaFoldDB" id="A0A9X2GDY8"/>
<dbReference type="GO" id="GO:0008137">
    <property type="term" value="F:NADH dehydrogenase (ubiquinone) activity"/>
    <property type="evidence" value="ECO:0007669"/>
    <property type="project" value="InterPro"/>
</dbReference>
<comment type="caution">
    <text evidence="8">The sequence shown here is derived from an EMBL/GenBank/DDBJ whole genome shotgun (WGS) entry which is preliminary data.</text>
</comment>
<evidence type="ECO:0000256" key="3">
    <source>
        <dbReference type="ARBA" id="ARBA00022989"/>
    </source>
</evidence>
<feature type="transmembrane region" description="Helical" evidence="6">
    <location>
        <begin position="6"/>
        <end position="22"/>
    </location>
</feature>
<feature type="transmembrane region" description="Helical" evidence="6">
    <location>
        <begin position="383"/>
        <end position="408"/>
    </location>
</feature>
<keyword evidence="3 6" id="KW-1133">Transmembrane helix</keyword>
<evidence type="ECO:0000256" key="2">
    <source>
        <dbReference type="ARBA" id="ARBA00022692"/>
    </source>
</evidence>
<evidence type="ECO:0000313" key="9">
    <source>
        <dbReference type="Proteomes" id="UP001139648"/>
    </source>
</evidence>
<dbReference type="GO" id="GO:0015990">
    <property type="term" value="P:electron transport coupled proton transport"/>
    <property type="evidence" value="ECO:0007669"/>
    <property type="project" value="TreeGrafter"/>
</dbReference>
<evidence type="ECO:0000256" key="5">
    <source>
        <dbReference type="RuleBase" id="RU000320"/>
    </source>
</evidence>
<dbReference type="Gene3D" id="1.20.5.2700">
    <property type="match status" value="1"/>
</dbReference>
<feature type="transmembrane region" description="Helical" evidence="6">
    <location>
        <begin position="161"/>
        <end position="183"/>
    </location>
</feature>
<keyword evidence="4 6" id="KW-0472">Membrane</keyword>
<feature type="transmembrane region" description="Helical" evidence="6">
    <location>
        <begin position="345"/>
        <end position="363"/>
    </location>
</feature>
<reference evidence="8" key="1">
    <citation type="submission" date="2022-06" db="EMBL/GenBank/DDBJ databases">
        <title>Sequencing the genomes of 1000 actinobacteria strains.</title>
        <authorList>
            <person name="Klenk H.-P."/>
        </authorList>
    </citation>
    <scope>NUCLEOTIDE SEQUENCE</scope>
    <source>
        <strain evidence="8">DSM 46694</strain>
    </source>
</reference>
<dbReference type="PANTHER" id="PTHR42829:SF2">
    <property type="entry name" value="NADH-UBIQUINONE OXIDOREDUCTASE CHAIN 5"/>
    <property type="match status" value="1"/>
</dbReference>
<evidence type="ECO:0000256" key="1">
    <source>
        <dbReference type="ARBA" id="ARBA00004127"/>
    </source>
</evidence>
<evidence type="ECO:0000313" key="8">
    <source>
        <dbReference type="EMBL" id="MCP2355902.1"/>
    </source>
</evidence>
<feature type="transmembrane region" description="Helical" evidence="6">
    <location>
        <begin position="584"/>
        <end position="602"/>
    </location>
</feature>
<protein>
    <submittedName>
        <fullName evidence="8">NADH:ubiquinone oxidoreductase subunit 5 (Subunit L)/multisubunit Na+/H+ antiporter MnhA subunit</fullName>
    </submittedName>
</protein>